<dbReference type="OMA" id="FEREWRI"/>
<dbReference type="GO" id="GO:0046872">
    <property type="term" value="F:metal ion binding"/>
    <property type="evidence" value="ECO:0007669"/>
    <property type="project" value="UniProtKB-KW"/>
</dbReference>
<dbReference type="AlphaFoldDB" id="A0A9J7LID6"/>
<evidence type="ECO:0000256" key="7">
    <source>
        <dbReference type="PROSITE-ProRule" id="PRU10141"/>
    </source>
</evidence>
<dbReference type="GO" id="GO:0043235">
    <property type="term" value="C:receptor complex"/>
    <property type="evidence" value="ECO:0000318"/>
    <property type="project" value="GO_Central"/>
</dbReference>
<dbReference type="SUPFAM" id="SSF56112">
    <property type="entry name" value="Protein kinase-like (PK-like)"/>
    <property type="match status" value="1"/>
</dbReference>
<dbReference type="InterPro" id="IPR011009">
    <property type="entry name" value="Kinase-like_dom_sf"/>
</dbReference>
<dbReference type="InterPro" id="IPR050122">
    <property type="entry name" value="RTK"/>
</dbReference>
<keyword evidence="6" id="KW-0460">Magnesium</keyword>
<comment type="catalytic activity">
    <reaction evidence="3">
        <text>L-tyrosyl-[protein] + ATP = O-phospho-L-tyrosyl-[protein] + ADP + H(+)</text>
        <dbReference type="Rhea" id="RHEA:10596"/>
        <dbReference type="Rhea" id="RHEA-COMP:10136"/>
        <dbReference type="Rhea" id="RHEA-COMP:20101"/>
        <dbReference type="ChEBI" id="CHEBI:15378"/>
        <dbReference type="ChEBI" id="CHEBI:30616"/>
        <dbReference type="ChEBI" id="CHEBI:46858"/>
        <dbReference type="ChEBI" id="CHEBI:61978"/>
        <dbReference type="ChEBI" id="CHEBI:456216"/>
        <dbReference type="EC" id="2.7.10.1"/>
    </reaction>
</comment>
<feature type="domain" description="Protein kinase" evidence="8">
    <location>
        <begin position="27"/>
        <end position="315"/>
    </location>
</feature>
<dbReference type="InterPro" id="IPR017441">
    <property type="entry name" value="Protein_kinase_ATP_BS"/>
</dbReference>
<dbReference type="Proteomes" id="UP000001554">
    <property type="component" value="Chromosome 1"/>
</dbReference>
<dbReference type="PROSITE" id="PS00109">
    <property type="entry name" value="PROTEIN_KINASE_TYR"/>
    <property type="match status" value="1"/>
</dbReference>
<dbReference type="InterPro" id="IPR000719">
    <property type="entry name" value="Prot_kinase_dom"/>
</dbReference>
<dbReference type="FunFam" id="1.10.510.10:FF:000593">
    <property type="entry name" value="Uncharacterized protein"/>
    <property type="match status" value="1"/>
</dbReference>
<comment type="subcellular location">
    <subcellularLocation>
        <location evidence="1">Membrane</location>
        <topology evidence="1">Single-pass type I membrane protein</topology>
    </subcellularLocation>
</comment>
<dbReference type="Gene3D" id="1.10.510.10">
    <property type="entry name" value="Transferase(Phosphotransferase) domain 1"/>
    <property type="match status" value="1"/>
</dbReference>
<dbReference type="PIRSF" id="PIRSF000615">
    <property type="entry name" value="TyrPK_CSF1-R"/>
    <property type="match status" value="1"/>
</dbReference>
<sequence length="321" mass="36313">MCHVEADLAETVRPGWLSRWETTSRHLTLGKLIGLGRFGQVIQGTLHTPGGETISVAAKSVRRKNAQCYRNFYREAAILVTVHEDEHHNNAHSNIIQLLGLINETSQKYILMEYASKGSLLRLLRHAQKQNGAAPLEHGFLYAVDIARALRELQRLAITHGDVAARNVLITADHVAKLADFGLGRDVYAPVKDVDDDDKNRENMAENEFIPLNWMSVEVLERGEYTCQSDVWSFGVLLWEIATLGQEPHYGGNPHDNPSCLRLARTLRRGIRLRRPPECSGEMYDVMMSCWHENPSERPSPDEVETRLLRLTPGFEMETVV</sequence>
<dbReference type="InterPro" id="IPR001245">
    <property type="entry name" value="Ser-Thr/Tyr_kinase_cat_dom"/>
</dbReference>
<keyword evidence="2 5" id="KW-0067">ATP-binding</keyword>
<evidence type="ECO:0000256" key="6">
    <source>
        <dbReference type="PIRSR" id="PIRSR000615-3"/>
    </source>
</evidence>
<organism evidence="9 10">
    <name type="scientific">Branchiostoma floridae</name>
    <name type="common">Florida lancelet</name>
    <name type="synonym">Amphioxus</name>
    <dbReference type="NCBI Taxonomy" id="7739"/>
    <lineage>
        <taxon>Eukaryota</taxon>
        <taxon>Metazoa</taxon>
        <taxon>Chordata</taxon>
        <taxon>Cephalochordata</taxon>
        <taxon>Leptocardii</taxon>
        <taxon>Amphioxiformes</taxon>
        <taxon>Branchiostomatidae</taxon>
        <taxon>Branchiostoma</taxon>
    </lineage>
</organism>
<name>A0A9J7LID6_BRAFL</name>
<dbReference type="PRINTS" id="PR00109">
    <property type="entry name" value="TYRKINASE"/>
</dbReference>
<dbReference type="GO" id="GO:0004714">
    <property type="term" value="F:transmembrane receptor protein tyrosine kinase activity"/>
    <property type="evidence" value="ECO:0000318"/>
    <property type="project" value="GO_Central"/>
</dbReference>
<feature type="binding site" evidence="5">
    <location>
        <position position="166"/>
    </location>
    <ligand>
        <name>ATP</name>
        <dbReference type="ChEBI" id="CHEBI:30616"/>
    </ligand>
</feature>
<keyword evidence="6" id="KW-0479">Metal-binding</keyword>
<dbReference type="Pfam" id="PF07714">
    <property type="entry name" value="PK_Tyr_Ser-Thr"/>
    <property type="match status" value="1"/>
</dbReference>
<evidence type="ECO:0000259" key="8">
    <source>
        <dbReference type="PROSITE" id="PS50011"/>
    </source>
</evidence>
<dbReference type="GO" id="GO:0005524">
    <property type="term" value="F:ATP binding"/>
    <property type="evidence" value="ECO:0007669"/>
    <property type="project" value="UniProtKB-UniRule"/>
</dbReference>
<keyword evidence="5 7" id="KW-0547">Nucleotide-binding</keyword>
<protein>
    <submittedName>
        <fullName evidence="10">Fibroblast growth factor receptor 4-like</fullName>
    </submittedName>
</protein>
<dbReference type="KEGG" id="bfo:118420691"/>
<evidence type="ECO:0000256" key="3">
    <source>
        <dbReference type="ARBA" id="ARBA00051243"/>
    </source>
</evidence>
<evidence type="ECO:0000256" key="4">
    <source>
        <dbReference type="PIRSR" id="PIRSR000615-1"/>
    </source>
</evidence>
<dbReference type="OrthoDB" id="2431000at2759"/>
<dbReference type="CDD" id="cd00192">
    <property type="entry name" value="PTKc"/>
    <property type="match status" value="1"/>
</dbReference>
<evidence type="ECO:0000256" key="5">
    <source>
        <dbReference type="PIRSR" id="PIRSR000615-2"/>
    </source>
</evidence>
<dbReference type="GeneID" id="118420691"/>
<keyword evidence="9" id="KW-1185">Reference proteome</keyword>
<feature type="binding site" evidence="7">
    <location>
        <position position="59"/>
    </location>
    <ligand>
        <name>ATP</name>
        <dbReference type="ChEBI" id="CHEBI:30616"/>
    </ligand>
</feature>
<dbReference type="InterPro" id="IPR008266">
    <property type="entry name" value="Tyr_kinase_AS"/>
</dbReference>
<evidence type="ECO:0000313" key="10">
    <source>
        <dbReference type="RefSeq" id="XP_035683529.1"/>
    </source>
</evidence>
<dbReference type="PROSITE" id="PS50011">
    <property type="entry name" value="PROTEIN_KINASE_DOM"/>
    <property type="match status" value="1"/>
</dbReference>
<proteinExistence type="predicted"/>
<dbReference type="GO" id="GO:0005886">
    <property type="term" value="C:plasma membrane"/>
    <property type="evidence" value="ECO:0000318"/>
    <property type="project" value="GO_Central"/>
</dbReference>
<accession>A0A9J7LID6</accession>
<reference evidence="9" key="1">
    <citation type="journal article" date="2020" name="Nat. Ecol. Evol.">
        <title>Deeply conserved synteny resolves early events in vertebrate evolution.</title>
        <authorList>
            <person name="Simakov O."/>
            <person name="Marletaz F."/>
            <person name="Yue J.X."/>
            <person name="O'Connell B."/>
            <person name="Jenkins J."/>
            <person name="Brandt A."/>
            <person name="Calef R."/>
            <person name="Tung C.H."/>
            <person name="Huang T.K."/>
            <person name="Schmutz J."/>
            <person name="Satoh N."/>
            <person name="Yu J.K."/>
            <person name="Putnam N.H."/>
            <person name="Green R.E."/>
            <person name="Rokhsar D.S."/>
        </authorList>
    </citation>
    <scope>NUCLEOTIDE SEQUENCE [LARGE SCALE GENOMIC DNA]</scope>
    <source>
        <strain evidence="9">S238N-H82</strain>
    </source>
</reference>
<reference evidence="10" key="2">
    <citation type="submission" date="2025-08" db="UniProtKB">
        <authorList>
            <consortium name="RefSeq"/>
        </authorList>
    </citation>
    <scope>IDENTIFICATION</scope>
    <source>
        <strain evidence="10">S238N-H82</strain>
        <tissue evidence="10">Testes</tissue>
    </source>
</reference>
<feature type="binding site" evidence="6">
    <location>
        <position position="180"/>
    </location>
    <ligand>
        <name>Mg(2+)</name>
        <dbReference type="ChEBI" id="CHEBI:18420"/>
    </ligand>
</feature>
<evidence type="ECO:0000256" key="2">
    <source>
        <dbReference type="ARBA" id="ARBA00022840"/>
    </source>
</evidence>
<evidence type="ECO:0000313" key="9">
    <source>
        <dbReference type="Proteomes" id="UP000001554"/>
    </source>
</evidence>
<evidence type="ECO:0000256" key="1">
    <source>
        <dbReference type="ARBA" id="ARBA00004479"/>
    </source>
</evidence>
<dbReference type="RefSeq" id="XP_035683529.1">
    <property type="nucleotide sequence ID" value="XM_035827636.1"/>
</dbReference>
<feature type="active site" description="Proton acceptor" evidence="4">
    <location>
        <position position="162"/>
    </location>
</feature>
<dbReference type="PANTHER" id="PTHR24416:SF617">
    <property type="entry name" value="RET ONCOGENE, ISOFORM A"/>
    <property type="match status" value="1"/>
</dbReference>
<dbReference type="PANTHER" id="PTHR24416">
    <property type="entry name" value="TYROSINE-PROTEIN KINASE RECEPTOR"/>
    <property type="match status" value="1"/>
</dbReference>
<dbReference type="GO" id="GO:0007169">
    <property type="term" value="P:cell surface receptor protein tyrosine kinase signaling pathway"/>
    <property type="evidence" value="ECO:0000318"/>
    <property type="project" value="GO_Central"/>
</dbReference>
<gene>
    <name evidence="10" type="primary">LOC118420691</name>
</gene>
<dbReference type="PROSITE" id="PS00107">
    <property type="entry name" value="PROTEIN_KINASE_ATP"/>
    <property type="match status" value="1"/>
</dbReference>
<dbReference type="Gene3D" id="3.30.200.20">
    <property type="entry name" value="Phosphorylase Kinase, domain 1"/>
    <property type="match status" value="1"/>
</dbReference>
<feature type="binding site" evidence="6">
    <location>
        <position position="167"/>
    </location>
    <ligand>
        <name>Mg(2+)</name>
        <dbReference type="ChEBI" id="CHEBI:18420"/>
    </ligand>
</feature>